<keyword evidence="4" id="KW-1003">Cell membrane</keyword>
<evidence type="ECO:0000256" key="10">
    <source>
        <dbReference type="SAM" id="MobiDB-lite"/>
    </source>
</evidence>
<evidence type="ECO:0000256" key="3">
    <source>
        <dbReference type="ARBA" id="ARBA00022448"/>
    </source>
</evidence>
<dbReference type="PANTHER" id="PTHR30151">
    <property type="entry name" value="ALKANE SULFONATE ABC TRANSPORTER-RELATED, MEMBRANE SUBUNIT"/>
    <property type="match status" value="1"/>
</dbReference>
<evidence type="ECO:0000256" key="6">
    <source>
        <dbReference type="ARBA" id="ARBA00022989"/>
    </source>
</evidence>
<evidence type="ECO:0000256" key="4">
    <source>
        <dbReference type="ARBA" id="ARBA00022475"/>
    </source>
</evidence>
<comment type="function">
    <text evidence="8">Probably part of an ABC transporter complex. Probably responsible for the translocation of the substrate across the membrane.</text>
</comment>
<dbReference type="PANTHER" id="PTHR30151:SF0">
    <property type="entry name" value="ABC TRANSPORTER PERMEASE PROTEIN MJ0413-RELATED"/>
    <property type="match status" value="1"/>
</dbReference>
<comment type="caution">
    <text evidence="12">The sequence shown here is derived from an EMBL/GenBank/DDBJ whole genome shotgun (WGS) entry which is preliminary data.</text>
</comment>
<evidence type="ECO:0000313" key="13">
    <source>
        <dbReference type="Proteomes" id="UP000186308"/>
    </source>
</evidence>
<dbReference type="FunFam" id="1.10.3720.10:FF:000003">
    <property type="entry name" value="Aliphatic sulfonate ABC transporter permease"/>
    <property type="match status" value="1"/>
</dbReference>
<dbReference type="Pfam" id="PF00528">
    <property type="entry name" value="BPD_transp_1"/>
    <property type="match status" value="1"/>
</dbReference>
<dbReference type="GO" id="GO:0005886">
    <property type="term" value="C:plasma membrane"/>
    <property type="evidence" value="ECO:0007669"/>
    <property type="project" value="UniProtKB-SubCell"/>
</dbReference>
<dbReference type="OrthoDB" id="9799271at2"/>
<gene>
    <name evidence="12" type="ORF">SAMN05421828_10716</name>
</gene>
<protein>
    <submittedName>
        <fullName evidence="12">NitT/TauT family transport system permease protein</fullName>
    </submittedName>
</protein>
<dbReference type="InterPro" id="IPR000515">
    <property type="entry name" value="MetI-like"/>
</dbReference>
<feature type="transmembrane region" description="Helical" evidence="9">
    <location>
        <begin position="258"/>
        <end position="276"/>
    </location>
</feature>
<keyword evidence="13" id="KW-1185">Reference proteome</keyword>
<keyword evidence="6 9" id="KW-1133">Transmembrane helix</keyword>
<dbReference type="RefSeq" id="WP_081849013.1">
    <property type="nucleotide sequence ID" value="NZ_FTNE01000007.1"/>
</dbReference>
<proteinExistence type="inferred from homology"/>
<feature type="transmembrane region" description="Helical" evidence="9">
    <location>
        <begin position="137"/>
        <end position="155"/>
    </location>
</feature>
<feature type="domain" description="ABC transmembrane type-1" evidence="11">
    <location>
        <begin position="96"/>
        <end position="276"/>
    </location>
</feature>
<organism evidence="12 13">
    <name type="scientific">Acidiphilium rubrum</name>
    <dbReference type="NCBI Taxonomy" id="526"/>
    <lineage>
        <taxon>Bacteria</taxon>
        <taxon>Pseudomonadati</taxon>
        <taxon>Pseudomonadota</taxon>
        <taxon>Alphaproteobacteria</taxon>
        <taxon>Acetobacterales</taxon>
        <taxon>Acidocellaceae</taxon>
        <taxon>Acidiphilium</taxon>
    </lineage>
</organism>
<keyword evidence="7 9" id="KW-0472">Membrane</keyword>
<dbReference type="InterPro" id="IPR035906">
    <property type="entry name" value="MetI-like_sf"/>
</dbReference>
<dbReference type="EMBL" id="FTNE01000007">
    <property type="protein sequence ID" value="SIQ61972.1"/>
    <property type="molecule type" value="Genomic_DNA"/>
</dbReference>
<evidence type="ECO:0000259" key="11">
    <source>
        <dbReference type="PROSITE" id="PS50928"/>
    </source>
</evidence>
<evidence type="ECO:0000256" key="8">
    <source>
        <dbReference type="ARBA" id="ARBA00056719"/>
    </source>
</evidence>
<evidence type="ECO:0000256" key="7">
    <source>
        <dbReference type="ARBA" id="ARBA00023136"/>
    </source>
</evidence>
<feature type="region of interest" description="Disordered" evidence="10">
    <location>
        <begin position="1"/>
        <end position="24"/>
    </location>
</feature>
<evidence type="ECO:0000256" key="5">
    <source>
        <dbReference type="ARBA" id="ARBA00022692"/>
    </source>
</evidence>
<evidence type="ECO:0000256" key="2">
    <source>
        <dbReference type="ARBA" id="ARBA00009306"/>
    </source>
</evidence>
<feature type="transmembrane region" description="Helical" evidence="9">
    <location>
        <begin position="44"/>
        <end position="65"/>
    </location>
</feature>
<reference evidence="12 13" key="1">
    <citation type="submission" date="2017-01" db="EMBL/GenBank/DDBJ databases">
        <authorList>
            <person name="Varghese N."/>
            <person name="Submissions S."/>
        </authorList>
    </citation>
    <scope>NUCLEOTIDE SEQUENCE [LARGE SCALE GENOMIC DNA]</scope>
    <source>
        <strain evidence="12 13">ATCC 35905</strain>
    </source>
</reference>
<dbReference type="PROSITE" id="PS50928">
    <property type="entry name" value="ABC_TM1"/>
    <property type="match status" value="1"/>
</dbReference>
<evidence type="ECO:0000256" key="9">
    <source>
        <dbReference type="RuleBase" id="RU363032"/>
    </source>
</evidence>
<sequence length="288" mass="31890">MTERAKTASAPPTARAIQPEPRPEPHDLRAPLWVVRGRMDRGRYIAFALASFFGLLILWELVAAAGTINPLFLPGPLAVVRALIAWWQSGDLWADIGISVWRVMAGFALSAVIAVPLGLYIGAYQPVRALFEPIMEFARYLPAVAFVPLVLLWFGLGESAKISLIWIGTFFQMVLMISEDTSRVPMAQIEAARTLGASNSEIVRLVLFRSAMPAMLDTLRITLGFAWTYLVVAELIAANSGLGFAILQAQRYLQTDKIFVGIMLIGIIGLITDQVLRRLHKFLFPWLP</sequence>
<name>A0A8G2CJV9_ACIRU</name>
<comment type="similarity">
    <text evidence="2 9">Belongs to the binding-protein-dependent transport system permease family.</text>
</comment>
<dbReference type="Gene3D" id="1.10.3720.10">
    <property type="entry name" value="MetI-like"/>
    <property type="match status" value="1"/>
</dbReference>
<dbReference type="AlphaFoldDB" id="A0A8G2CJV9"/>
<keyword evidence="5 9" id="KW-0812">Transmembrane</keyword>
<dbReference type="Proteomes" id="UP000186308">
    <property type="component" value="Unassembled WGS sequence"/>
</dbReference>
<evidence type="ECO:0000313" key="12">
    <source>
        <dbReference type="EMBL" id="SIQ61972.1"/>
    </source>
</evidence>
<feature type="transmembrane region" description="Helical" evidence="9">
    <location>
        <begin position="100"/>
        <end position="125"/>
    </location>
</feature>
<feature type="transmembrane region" description="Helical" evidence="9">
    <location>
        <begin position="225"/>
        <end position="246"/>
    </location>
</feature>
<comment type="subcellular location">
    <subcellularLocation>
        <location evidence="1 9">Cell membrane</location>
        <topology evidence="1 9">Multi-pass membrane protein</topology>
    </subcellularLocation>
</comment>
<dbReference type="CDD" id="cd06261">
    <property type="entry name" value="TM_PBP2"/>
    <property type="match status" value="1"/>
</dbReference>
<dbReference type="GO" id="GO:0042918">
    <property type="term" value="P:alkanesulfonate transmembrane transport"/>
    <property type="evidence" value="ECO:0007669"/>
    <property type="project" value="UniProtKB-ARBA"/>
</dbReference>
<dbReference type="SUPFAM" id="SSF161098">
    <property type="entry name" value="MetI-like"/>
    <property type="match status" value="1"/>
</dbReference>
<accession>A0A8G2CJV9</accession>
<keyword evidence="3 9" id="KW-0813">Transport</keyword>
<evidence type="ECO:0000256" key="1">
    <source>
        <dbReference type="ARBA" id="ARBA00004651"/>
    </source>
</evidence>